<evidence type="ECO:0000256" key="2">
    <source>
        <dbReference type="ARBA" id="ARBA00022741"/>
    </source>
</evidence>
<feature type="domain" description="ATP-grasp" evidence="5">
    <location>
        <begin position="120"/>
        <end position="308"/>
    </location>
</feature>
<dbReference type="Gene3D" id="3.30.470.20">
    <property type="entry name" value="ATP-grasp fold, B domain"/>
    <property type="match status" value="1"/>
</dbReference>
<dbReference type="RefSeq" id="WP_050151215.1">
    <property type="nucleotide sequence ID" value="NZ_CABHWO010000060.1"/>
</dbReference>
<reference evidence="6" key="1">
    <citation type="submission" date="2022-08" db="EMBL/GenBank/DDBJ databases">
        <authorList>
            <person name="Bogun A."/>
            <person name="Kislichkina A."/>
            <person name="Solomentsev V."/>
            <person name="Skryabin Y."/>
            <person name="Sizova A."/>
            <person name="Platonov M."/>
            <person name="Dentovskaya S."/>
        </authorList>
    </citation>
    <scope>NUCLEOTIDE SEQUENCE</scope>
    <source>
        <strain evidence="6">SCPM-O-B-7604</strain>
    </source>
</reference>
<dbReference type="InterPro" id="IPR040570">
    <property type="entry name" value="LAL_C2"/>
</dbReference>
<evidence type="ECO:0000256" key="1">
    <source>
        <dbReference type="ARBA" id="ARBA00022598"/>
    </source>
</evidence>
<organism evidence="6 7">
    <name type="scientific">Yersinia alsatica</name>
    <dbReference type="NCBI Taxonomy" id="2890317"/>
    <lineage>
        <taxon>Bacteria</taxon>
        <taxon>Pseudomonadati</taxon>
        <taxon>Pseudomonadota</taxon>
        <taxon>Gammaproteobacteria</taxon>
        <taxon>Enterobacterales</taxon>
        <taxon>Yersiniaceae</taxon>
        <taxon>Yersinia</taxon>
    </lineage>
</organism>
<dbReference type="PROSITE" id="PS50975">
    <property type="entry name" value="ATP_GRASP"/>
    <property type="match status" value="1"/>
</dbReference>
<evidence type="ECO:0000313" key="6">
    <source>
        <dbReference type="EMBL" id="UWM43860.1"/>
    </source>
</evidence>
<evidence type="ECO:0000313" key="7">
    <source>
        <dbReference type="Proteomes" id="UP001057860"/>
    </source>
</evidence>
<dbReference type="InterPro" id="IPR052032">
    <property type="entry name" value="ATP-dep_AA_Ligase"/>
</dbReference>
<dbReference type="PANTHER" id="PTHR43585">
    <property type="entry name" value="FUMIPYRROLE BIOSYNTHESIS PROTEIN C"/>
    <property type="match status" value="1"/>
</dbReference>
<gene>
    <name evidence="6" type="ORF">N0H69_14160</name>
</gene>
<dbReference type="Pfam" id="PF13535">
    <property type="entry name" value="ATP-grasp_4"/>
    <property type="match status" value="1"/>
</dbReference>
<dbReference type="PANTHER" id="PTHR43585:SF2">
    <property type="entry name" value="ATP-GRASP ENZYME FSQD"/>
    <property type="match status" value="1"/>
</dbReference>
<keyword evidence="1" id="KW-0436">Ligase</keyword>
<dbReference type="SUPFAM" id="SSF56059">
    <property type="entry name" value="Glutathione synthetase ATP-binding domain-like"/>
    <property type="match status" value="1"/>
</dbReference>
<dbReference type="InterPro" id="IPR013815">
    <property type="entry name" value="ATP_grasp_subdomain_1"/>
</dbReference>
<keyword evidence="7" id="KW-1185">Reference proteome</keyword>
<dbReference type="Gene3D" id="3.30.1490.20">
    <property type="entry name" value="ATP-grasp fold, A domain"/>
    <property type="match status" value="1"/>
</dbReference>
<dbReference type="Proteomes" id="UP001057860">
    <property type="component" value="Chromosome"/>
</dbReference>
<evidence type="ECO:0000259" key="5">
    <source>
        <dbReference type="PROSITE" id="PS50975"/>
    </source>
</evidence>
<sequence>MLNKNDHSIEKMLLIIGYGMDSPDTLKRINDTGLKFVFVQRKELLDIHALSATSDIVITDYLAESFLPLADSLHQHWNFFSVLSLTEAGVEIAAKLNIRWGKPSTSLESIYYLKNKGAMRALLNKHYFSPVHYAVCANGQQLVNFISANGLPVIIKPIDGSGSMGVQLITQNEMLADIVNNIDSGRGDYIVEEFIDGPEYSIECFSFNGQHKVVTITEKISVEEFVEVGHMVPARLAPDVEQQAQVMASQFLNIIGLSNGPSHTEFKVSSKGIRIIESHNRIAGGNVGKLIKRVFDIDMIQLSALWAAREITPDYLNDKTAQGVAIVRFLVLPPGKVKRVQGFEKIKSDEYNEVVETKINYSEGDEIPALEGNSRRSGYIILHGSEAAQILERSMALIKSIKVDIVVNS</sequence>
<accession>A0ABY5UMX1</accession>
<keyword evidence="2 4" id="KW-0547">Nucleotide-binding</keyword>
<name>A0ABY5UMX1_9GAMM</name>
<protein>
    <submittedName>
        <fullName evidence="6">ATP-grasp domain-containing protein</fullName>
    </submittedName>
</protein>
<dbReference type="GeneID" id="75141165"/>
<proteinExistence type="predicted"/>
<keyword evidence="3 4" id="KW-0067">ATP-binding</keyword>
<dbReference type="Gene3D" id="3.40.50.20">
    <property type="match status" value="1"/>
</dbReference>
<dbReference type="Pfam" id="PF18603">
    <property type="entry name" value="LAL_C2"/>
    <property type="match status" value="1"/>
</dbReference>
<evidence type="ECO:0000256" key="4">
    <source>
        <dbReference type="PROSITE-ProRule" id="PRU00409"/>
    </source>
</evidence>
<dbReference type="InterPro" id="IPR011761">
    <property type="entry name" value="ATP-grasp"/>
</dbReference>
<evidence type="ECO:0000256" key="3">
    <source>
        <dbReference type="ARBA" id="ARBA00022840"/>
    </source>
</evidence>
<dbReference type="EMBL" id="CP104006">
    <property type="protein sequence ID" value="UWM43860.1"/>
    <property type="molecule type" value="Genomic_DNA"/>
</dbReference>